<dbReference type="GO" id="GO:0016887">
    <property type="term" value="F:ATP hydrolysis activity"/>
    <property type="evidence" value="ECO:0007669"/>
    <property type="project" value="InterPro"/>
</dbReference>
<dbReference type="Pfam" id="PF12911">
    <property type="entry name" value="OppC_N"/>
    <property type="match status" value="1"/>
</dbReference>
<evidence type="ECO:0000313" key="16">
    <source>
        <dbReference type="Proteomes" id="UP000589626"/>
    </source>
</evidence>
<keyword evidence="16" id="KW-1185">Reference proteome</keyword>
<dbReference type="PANTHER" id="PTHR43297">
    <property type="entry name" value="OLIGOPEPTIDE TRANSPORT ATP-BINDING PROTEIN APPD"/>
    <property type="match status" value="1"/>
</dbReference>
<dbReference type="InterPro" id="IPR003593">
    <property type="entry name" value="AAA+_ATPase"/>
</dbReference>
<comment type="subcellular location">
    <subcellularLocation>
        <location evidence="11">Cell membrane</location>
        <topology evidence="11">Multi-pass membrane protein</topology>
    </subcellularLocation>
    <subcellularLocation>
        <location evidence="2">Cell membrane</location>
        <topology evidence="2">Peripheral membrane protein</topology>
    </subcellularLocation>
    <subcellularLocation>
        <location evidence="1">Membrane</location>
        <topology evidence="1">Multi-pass membrane protein</topology>
    </subcellularLocation>
</comment>
<evidence type="ECO:0000256" key="6">
    <source>
        <dbReference type="ARBA" id="ARBA00022692"/>
    </source>
</evidence>
<dbReference type="CDD" id="cd06261">
    <property type="entry name" value="TM_PBP2"/>
    <property type="match status" value="1"/>
</dbReference>
<dbReference type="CDD" id="cd03257">
    <property type="entry name" value="ABC_NikE_OppD_transporters"/>
    <property type="match status" value="1"/>
</dbReference>
<comment type="caution">
    <text evidence="15">The sequence shown here is derived from an EMBL/GenBank/DDBJ whole genome shotgun (WGS) entry which is preliminary data.</text>
</comment>
<dbReference type="InterPro" id="IPR025966">
    <property type="entry name" value="OppC_N"/>
</dbReference>
<evidence type="ECO:0000256" key="10">
    <source>
        <dbReference type="ARBA" id="ARBA00023136"/>
    </source>
</evidence>
<keyword evidence="5" id="KW-1003">Cell membrane</keyword>
<dbReference type="InterPro" id="IPR003439">
    <property type="entry name" value="ABC_transporter-like_ATP-bd"/>
</dbReference>
<dbReference type="GO" id="GO:0005886">
    <property type="term" value="C:plasma membrane"/>
    <property type="evidence" value="ECO:0007669"/>
    <property type="project" value="UniProtKB-SubCell"/>
</dbReference>
<protein>
    <submittedName>
        <fullName evidence="15">Oligopeptide/dipeptide ABC transporter ATP-binding protein</fullName>
    </submittedName>
</protein>
<dbReference type="GO" id="GO:0005524">
    <property type="term" value="F:ATP binding"/>
    <property type="evidence" value="ECO:0007669"/>
    <property type="project" value="UniProtKB-KW"/>
</dbReference>
<dbReference type="NCBIfam" id="TIGR01727">
    <property type="entry name" value="oligo_HPY"/>
    <property type="match status" value="1"/>
</dbReference>
<evidence type="ECO:0000256" key="5">
    <source>
        <dbReference type="ARBA" id="ARBA00022475"/>
    </source>
</evidence>
<feature type="region of interest" description="Disordered" evidence="12">
    <location>
        <begin position="377"/>
        <end position="397"/>
    </location>
</feature>
<comment type="similarity">
    <text evidence="11">Belongs to the binding-protein-dependent transport system permease family.</text>
</comment>
<gene>
    <name evidence="15" type="ORF">FHU40_003022</name>
</gene>
<feature type="domain" description="ABC transporter" evidence="13">
    <location>
        <begin position="318"/>
        <end position="562"/>
    </location>
</feature>
<evidence type="ECO:0000256" key="1">
    <source>
        <dbReference type="ARBA" id="ARBA00004141"/>
    </source>
</evidence>
<dbReference type="SUPFAM" id="SSF161098">
    <property type="entry name" value="MetI-like"/>
    <property type="match status" value="1"/>
</dbReference>
<dbReference type="SMART" id="SM00382">
    <property type="entry name" value="AAA"/>
    <property type="match status" value="1"/>
</dbReference>
<dbReference type="GO" id="GO:0055085">
    <property type="term" value="P:transmembrane transport"/>
    <property type="evidence" value="ECO:0007669"/>
    <property type="project" value="InterPro"/>
</dbReference>
<dbReference type="PROSITE" id="PS50893">
    <property type="entry name" value="ABC_TRANSPORTER_2"/>
    <property type="match status" value="1"/>
</dbReference>
<proteinExistence type="inferred from homology"/>
<name>A0A7W4Z1B0_9ACTN</name>
<evidence type="ECO:0000256" key="8">
    <source>
        <dbReference type="ARBA" id="ARBA00022840"/>
    </source>
</evidence>
<dbReference type="RefSeq" id="WP_183593086.1">
    <property type="nucleotide sequence ID" value="NZ_JACHWR010000002.1"/>
</dbReference>
<dbReference type="Proteomes" id="UP000589626">
    <property type="component" value="Unassembled WGS sequence"/>
</dbReference>
<dbReference type="PANTHER" id="PTHR43297:SF2">
    <property type="entry name" value="DIPEPTIDE TRANSPORT ATP-BINDING PROTEIN DPPD"/>
    <property type="match status" value="1"/>
</dbReference>
<feature type="transmembrane region" description="Helical" evidence="11">
    <location>
        <begin position="26"/>
        <end position="46"/>
    </location>
</feature>
<dbReference type="Gene3D" id="1.10.3720.10">
    <property type="entry name" value="MetI-like"/>
    <property type="match status" value="1"/>
</dbReference>
<evidence type="ECO:0000259" key="13">
    <source>
        <dbReference type="PROSITE" id="PS50893"/>
    </source>
</evidence>
<dbReference type="InterPro" id="IPR050388">
    <property type="entry name" value="ABC_Ni/Peptide_Import"/>
</dbReference>
<keyword evidence="6 11" id="KW-0812">Transmembrane</keyword>
<dbReference type="SUPFAM" id="SSF52540">
    <property type="entry name" value="P-loop containing nucleoside triphosphate hydrolases"/>
    <property type="match status" value="1"/>
</dbReference>
<dbReference type="InterPro" id="IPR027417">
    <property type="entry name" value="P-loop_NTPase"/>
</dbReference>
<dbReference type="InterPro" id="IPR017871">
    <property type="entry name" value="ABC_transporter-like_CS"/>
</dbReference>
<dbReference type="Pfam" id="PF08352">
    <property type="entry name" value="oligo_HPY"/>
    <property type="match status" value="1"/>
</dbReference>
<feature type="domain" description="ABC transmembrane type-1" evidence="14">
    <location>
        <begin position="85"/>
        <end position="274"/>
    </location>
</feature>
<evidence type="ECO:0000256" key="2">
    <source>
        <dbReference type="ARBA" id="ARBA00004202"/>
    </source>
</evidence>
<keyword evidence="8 15" id="KW-0067">ATP-binding</keyword>
<keyword evidence="4 11" id="KW-0813">Transport</keyword>
<evidence type="ECO:0000259" key="14">
    <source>
        <dbReference type="PROSITE" id="PS50928"/>
    </source>
</evidence>
<sequence length="632" mass="66149">MTALRDASRARRRTAWTRFLRSPGGLFSLAILAALVLTAVLAPALLSEQADTRDFMSATQGPSREHLLGTDALGRDVLARTLVATRLSLVMAVVATAIGSGLGITLGAALALAPGRVRSVGARTLDGMLAFPSVLMGIFVAALLGPGTTSAVLGIGIALTPQFARITMNKTLSLVAEDYVRLAEVMGVPRRLVIVRHVLPNIAESIGVITLVTIGEATIAVSSLSFLGLGVRAPDYDWGQLLTDGITSFQLTPWAALAPAAMITLVGVSTSLLGDAVARVLNQSAPRGAVRRLRRAVAAAVPGRAATAPTDPDALLSVRGLRVEVDTADGVGAPVRDVSFDIAPGEMVGVVGESGSGKTMTALAVAGLRGRRTRVSGELAGAAARRRPGSTTPTSGDAQSIAFVFQDPMSSFNPLLRIGTQVAEGAPRGLSRAERARLVERRFADVHISAPAHRMRQFPHELSGGMRQRAMIAGALLGEPALIVADEPTTSLDVTTQAQIMIMLRQINQERSTAVLLISHDIALVSQHCQRILVMYAGRIVEELPASRVQDAAHPYTRALVAATPAMFGRADEPLTDAGPPPPVTAPDAGCAFAARCPLATEICHREIPDPTTLASGGRVACWHHDEAEVTS</sequence>
<evidence type="ECO:0000256" key="7">
    <source>
        <dbReference type="ARBA" id="ARBA00022741"/>
    </source>
</evidence>
<keyword evidence="9 11" id="KW-1133">Transmembrane helix</keyword>
<evidence type="ECO:0000256" key="11">
    <source>
        <dbReference type="RuleBase" id="RU363032"/>
    </source>
</evidence>
<dbReference type="InterPro" id="IPR035906">
    <property type="entry name" value="MetI-like_sf"/>
</dbReference>
<keyword evidence="10 11" id="KW-0472">Membrane</keyword>
<dbReference type="Gene3D" id="3.40.50.300">
    <property type="entry name" value="P-loop containing nucleotide triphosphate hydrolases"/>
    <property type="match status" value="1"/>
</dbReference>
<feature type="transmembrane region" description="Helical" evidence="11">
    <location>
        <begin position="89"/>
        <end position="113"/>
    </location>
</feature>
<dbReference type="AlphaFoldDB" id="A0A7W4Z1B0"/>
<organism evidence="15 16">
    <name type="scientific">Nocardioides soli</name>
    <dbReference type="NCBI Taxonomy" id="1036020"/>
    <lineage>
        <taxon>Bacteria</taxon>
        <taxon>Bacillati</taxon>
        <taxon>Actinomycetota</taxon>
        <taxon>Actinomycetes</taxon>
        <taxon>Propionibacteriales</taxon>
        <taxon>Nocardioidaceae</taxon>
        <taxon>Nocardioides</taxon>
    </lineage>
</organism>
<dbReference type="PROSITE" id="PS50928">
    <property type="entry name" value="ABC_TM1"/>
    <property type="match status" value="1"/>
</dbReference>
<dbReference type="InterPro" id="IPR013563">
    <property type="entry name" value="Oligopep_ABC_C"/>
</dbReference>
<dbReference type="GO" id="GO:0015833">
    <property type="term" value="P:peptide transport"/>
    <property type="evidence" value="ECO:0007669"/>
    <property type="project" value="InterPro"/>
</dbReference>
<evidence type="ECO:0000256" key="4">
    <source>
        <dbReference type="ARBA" id="ARBA00022448"/>
    </source>
</evidence>
<feature type="transmembrane region" description="Helical" evidence="11">
    <location>
        <begin position="133"/>
        <end position="160"/>
    </location>
</feature>
<dbReference type="Pfam" id="PF00528">
    <property type="entry name" value="BPD_transp_1"/>
    <property type="match status" value="1"/>
</dbReference>
<keyword evidence="7" id="KW-0547">Nucleotide-binding</keyword>
<dbReference type="PROSITE" id="PS00211">
    <property type="entry name" value="ABC_TRANSPORTER_1"/>
    <property type="match status" value="1"/>
</dbReference>
<comment type="similarity">
    <text evidence="3">Belongs to the ABC transporter superfamily.</text>
</comment>
<evidence type="ECO:0000256" key="3">
    <source>
        <dbReference type="ARBA" id="ARBA00005417"/>
    </source>
</evidence>
<dbReference type="EMBL" id="JACHWR010000002">
    <property type="protein sequence ID" value="MBB3043204.1"/>
    <property type="molecule type" value="Genomic_DNA"/>
</dbReference>
<dbReference type="InterPro" id="IPR000515">
    <property type="entry name" value="MetI-like"/>
</dbReference>
<evidence type="ECO:0000256" key="12">
    <source>
        <dbReference type="SAM" id="MobiDB-lite"/>
    </source>
</evidence>
<accession>A0A7W4Z1B0</accession>
<evidence type="ECO:0000313" key="15">
    <source>
        <dbReference type="EMBL" id="MBB3043204.1"/>
    </source>
</evidence>
<reference evidence="15 16" key="1">
    <citation type="submission" date="2020-08" db="EMBL/GenBank/DDBJ databases">
        <title>Sequencing the genomes of 1000 actinobacteria strains.</title>
        <authorList>
            <person name="Klenk H.-P."/>
        </authorList>
    </citation>
    <scope>NUCLEOTIDE SEQUENCE [LARGE SCALE GENOMIC DNA]</scope>
    <source>
        <strain evidence="15 16">DSM 105498</strain>
    </source>
</reference>
<dbReference type="Pfam" id="PF00005">
    <property type="entry name" value="ABC_tran"/>
    <property type="match status" value="1"/>
</dbReference>
<evidence type="ECO:0000256" key="9">
    <source>
        <dbReference type="ARBA" id="ARBA00022989"/>
    </source>
</evidence>